<feature type="transmembrane region" description="Helical" evidence="10">
    <location>
        <begin position="104"/>
        <end position="124"/>
    </location>
</feature>
<feature type="transmembrane region" description="Helical" evidence="10">
    <location>
        <begin position="144"/>
        <end position="166"/>
    </location>
</feature>
<dbReference type="Pfam" id="PF00571">
    <property type="entry name" value="CBS"/>
    <property type="match status" value="1"/>
</dbReference>
<organism evidence="13 14">
    <name type="scientific">Candidatus Methylobacter titanis</name>
    <dbReference type="NCBI Taxonomy" id="3053457"/>
    <lineage>
        <taxon>Bacteria</taxon>
        <taxon>Pseudomonadati</taxon>
        <taxon>Pseudomonadota</taxon>
        <taxon>Gammaproteobacteria</taxon>
        <taxon>Methylococcales</taxon>
        <taxon>Methylococcaceae</taxon>
        <taxon>Methylobacter</taxon>
    </lineage>
</organism>
<evidence type="ECO:0000256" key="5">
    <source>
        <dbReference type="ARBA" id="ARBA00022989"/>
    </source>
</evidence>
<dbReference type="SUPFAM" id="SSF54631">
    <property type="entry name" value="CBS-domain pair"/>
    <property type="match status" value="1"/>
</dbReference>
<evidence type="ECO:0000313" key="13">
    <source>
        <dbReference type="EMBL" id="MDI1232506.1"/>
    </source>
</evidence>
<name>A0AA43Q6H9_9GAMM</name>
<comment type="subcellular location">
    <subcellularLocation>
        <location evidence="1">Cell membrane</location>
        <topology evidence="1">Multi-pass membrane protein</topology>
    </subcellularLocation>
</comment>
<dbReference type="PANTHER" id="PTHR43099:SF5">
    <property type="entry name" value="HLYC_CORC FAMILY TRANSPORTER"/>
    <property type="match status" value="1"/>
</dbReference>
<dbReference type="GO" id="GO:0005886">
    <property type="term" value="C:plasma membrane"/>
    <property type="evidence" value="ECO:0007669"/>
    <property type="project" value="UniProtKB-SubCell"/>
</dbReference>
<evidence type="ECO:0000313" key="14">
    <source>
        <dbReference type="Proteomes" id="UP001160519"/>
    </source>
</evidence>
<evidence type="ECO:0000256" key="4">
    <source>
        <dbReference type="ARBA" id="ARBA00022737"/>
    </source>
</evidence>
<gene>
    <name evidence="13" type="ORF">PSU93_15325</name>
</gene>
<protein>
    <submittedName>
        <fullName evidence="13">Hemolysin family protein</fullName>
    </submittedName>
</protein>
<accession>A0AA43Q6H9</accession>
<dbReference type="EMBL" id="JAQSDF010000096">
    <property type="protein sequence ID" value="MDI1232506.1"/>
    <property type="molecule type" value="Genomic_DNA"/>
</dbReference>
<dbReference type="Proteomes" id="UP001160519">
    <property type="component" value="Unassembled WGS sequence"/>
</dbReference>
<keyword evidence="7 9" id="KW-0472">Membrane</keyword>
<feature type="domain" description="CBS" evidence="11">
    <location>
        <begin position="284"/>
        <end position="340"/>
    </location>
</feature>
<dbReference type="InterPro" id="IPR000644">
    <property type="entry name" value="CBS_dom"/>
</dbReference>
<dbReference type="AlphaFoldDB" id="A0AA43Q6H9"/>
<dbReference type="InterPro" id="IPR016169">
    <property type="entry name" value="FAD-bd_PCMH_sub2"/>
</dbReference>
<comment type="caution">
    <text evidence="13">The sequence shown here is derived from an EMBL/GenBank/DDBJ whole genome shotgun (WGS) entry which is preliminary data.</text>
</comment>
<keyword evidence="2" id="KW-1003">Cell membrane</keyword>
<sequence>MADFYANIGLIFLLILINGVFSMSEMSIVSSTKARLQKLISERRLGAKAALALHEKPTHFLSTVQVGITAVGILSGVFGEEILRTPLYQELLQIPLLAPHAETLALMLTVTLITYFSVVLGELVPKRLALQNPEGIAATIAKPMQALALLVSPLVWLLSASSHFLLRLLRLHRTLETTVTDEEIRIMMEMGSESGVFHADESQLVSNVMKMDEVRVRAIMVPRQEIYMIDSLEESDKQRSKIEQCPYNKIVVCRGGFENVLGILHCGDLLKTMLGNPEFNIEKALRPPFYIQETMTLTHLLSHFREARSDLALIVDEYGDIEGLVTVIDILTAIVGELPSVSPESSFEVTQRSDGSWLIDGDVSIAQLKSTIGMNGPFPGESSNAYHTLAGMILFNLERLPRLAEIYETDDWRFEIVDMDGTRIDKILVSQNLK</sequence>
<evidence type="ECO:0000256" key="3">
    <source>
        <dbReference type="ARBA" id="ARBA00022692"/>
    </source>
</evidence>
<reference evidence="13" key="1">
    <citation type="submission" date="2023-01" db="EMBL/GenBank/DDBJ databases">
        <title>Biogeochemical cycle of methane in antarctic sediments.</title>
        <authorList>
            <person name="Roldan D.M."/>
            <person name="Menes R.J."/>
        </authorList>
    </citation>
    <scope>NUCLEOTIDE SEQUENCE [LARGE SCALE GENOMIC DNA]</scope>
    <source>
        <strain evidence="13">K-2018 MAG008</strain>
    </source>
</reference>
<feature type="transmembrane region" description="Helical" evidence="10">
    <location>
        <begin position="6"/>
        <end position="29"/>
    </location>
</feature>
<dbReference type="PANTHER" id="PTHR43099">
    <property type="entry name" value="UPF0053 PROTEIN YRKA"/>
    <property type="match status" value="1"/>
</dbReference>
<keyword evidence="14" id="KW-1185">Reference proteome</keyword>
<dbReference type="SUPFAM" id="SSF56176">
    <property type="entry name" value="FAD-binding/transporter-associated domain-like"/>
    <property type="match status" value="1"/>
</dbReference>
<evidence type="ECO:0000256" key="2">
    <source>
        <dbReference type="ARBA" id="ARBA00022475"/>
    </source>
</evidence>
<evidence type="ECO:0000256" key="6">
    <source>
        <dbReference type="ARBA" id="ARBA00023122"/>
    </source>
</evidence>
<dbReference type="Gene3D" id="3.10.580.10">
    <property type="entry name" value="CBS-domain"/>
    <property type="match status" value="1"/>
</dbReference>
<dbReference type="SMART" id="SM01091">
    <property type="entry name" value="CorC_HlyC"/>
    <property type="match status" value="1"/>
</dbReference>
<evidence type="ECO:0000256" key="7">
    <source>
        <dbReference type="ARBA" id="ARBA00023136"/>
    </source>
</evidence>
<evidence type="ECO:0000256" key="1">
    <source>
        <dbReference type="ARBA" id="ARBA00004651"/>
    </source>
</evidence>
<dbReference type="InterPro" id="IPR051676">
    <property type="entry name" value="UPF0053_domain"/>
</dbReference>
<dbReference type="CDD" id="cd04590">
    <property type="entry name" value="CBS_pair_CorC_HlyC_assoc"/>
    <property type="match status" value="1"/>
</dbReference>
<evidence type="ECO:0000256" key="8">
    <source>
        <dbReference type="PROSITE-ProRule" id="PRU00703"/>
    </source>
</evidence>
<dbReference type="InterPro" id="IPR005170">
    <property type="entry name" value="Transptr-assoc_dom"/>
</dbReference>
<keyword evidence="4" id="KW-0677">Repeat</keyword>
<dbReference type="InterPro" id="IPR036318">
    <property type="entry name" value="FAD-bd_PCMH-like_sf"/>
</dbReference>
<evidence type="ECO:0000259" key="11">
    <source>
        <dbReference type="PROSITE" id="PS51371"/>
    </source>
</evidence>
<dbReference type="Pfam" id="PF03471">
    <property type="entry name" value="CorC_HlyC"/>
    <property type="match status" value="1"/>
</dbReference>
<keyword evidence="3 9" id="KW-0812">Transmembrane</keyword>
<dbReference type="InterPro" id="IPR002550">
    <property type="entry name" value="CNNM"/>
</dbReference>
<keyword evidence="6 8" id="KW-0129">CBS domain</keyword>
<dbReference type="PROSITE" id="PS51846">
    <property type="entry name" value="CNNM"/>
    <property type="match status" value="1"/>
</dbReference>
<dbReference type="PROSITE" id="PS51371">
    <property type="entry name" value="CBS"/>
    <property type="match status" value="1"/>
</dbReference>
<evidence type="ECO:0000256" key="10">
    <source>
        <dbReference type="SAM" id="Phobius"/>
    </source>
</evidence>
<dbReference type="InterPro" id="IPR046342">
    <property type="entry name" value="CBS_dom_sf"/>
</dbReference>
<evidence type="ECO:0000259" key="12">
    <source>
        <dbReference type="PROSITE" id="PS51846"/>
    </source>
</evidence>
<proteinExistence type="predicted"/>
<dbReference type="GO" id="GO:0050660">
    <property type="term" value="F:flavin adenine dinucleotide binding"/>
    <property type="evidence" value="ECO:0007669"/>
    <property type="project" value="InterPro"/>
</dbReference>
<dbReference type="InterPro" id="IPR044751">
    <property type="entry name" value="Ion_transp-like_CBS"/>
</dbReference>
<keyword evidence="5 9" id="KW-1133">Transmembrane helix</keyword>
<dbReference type="Gene3D" id="3.30.465.10">
    <property type="match status" value="1"/>
</dbReference>
<dbReference type="Pfam" id="PF01595">
    <property type="entry name" value="CNNM"/>
    <property type="match status" value="1"/>
</dbReference>
<feature type="domain" description="CNNM transmembrane" evidence="12">
    <location>
        <begin position="1"/>
        <end position="201"/>
    </location>
</feature>
<evidence type="ECO:0000256" key="9">
    <source>
        <dbReference type="PROSITE-ProRule" id="PRU01193"/>
    </source>
</evidence>